<evidence type="ECO:0000256" key="1">
    <source>
        <dbReference type="SAM" id="MobiDB-lite"/>
    </source>
</evidence>
<gene>
    <name evidence="2" type="ORF">CA85_48630</name>
</gene>
<dbReference type="EMBL" id="SJPK01000023">
    <property type="protein sequence ID" value="TWT55669.1"/>
    <property type="molecule type" value="Genomic_DNA"/>
</dbReference>
<protein>
    <submittedName>
        <fullName evidence="2">Uncharacterized protein</fullName>
    </submittedName>
</protein>
<dbReference type="AlphaFoldDB" id="A0A5C5WZF1"/>
<evidence type="ECO:0000313" key="3">
    <source>
        <dbReference type="Proteomes" id="UP000318053"/>
    </source>
</evidence>
<evidence type="ECO:0000313" key="2">
    <source>
        <dbReference type="EMBL" id="TWT55669.1"/>
    </source>
</evidence>
<proteinExistence type="predicted"/>
<dbReference type="Proteomes" id="UP000318053">
    <property type="component" value="Unassembled WGS sequence"/>
</dbReference>
<sequence length="251" mass="28216">MSSRCVATDRAPAFRPPCSLHLRLIRRKRAPEVFKAWLPYRRIYLWDVIINVRLALPGETEPSSAEVLAWQGISRSPAFPCKSGTPMVLSVPGERLFVRDAFLNDHWIREPCLKKPSAVLCARFGRMNLIYVVLCRFMLLKTVCSGESAGYNSGCVLVIPPIAVGVTKCEASFFFSRHYKMRSIFWRRFRSAALIAPLLLVGCSGEPTPNASTNEIQDYLAENPDAVVSDEDKAPSEEEQYQMSEELAPTQ</sequence>
<accession>A0A5C5WZF1</accession>
<keyword evidence="3" id="KW-1185">Reference proteome</keyword>
<comment type="caution">
    <text evidence="2">The sequence shown here is derived from an EMBL/GenBank/DDBJ whole genome shotgun (WGS) entry which is preliminary data.</text>
</comment>
<reference evidence="2 3" key="1">
    <citation type="submission" date="2019-02" db="EMBL/GenBank/DDBJ databases">
        <title>Deep-cultivation of Planctomycetes and their phenomic and genomic characterization uncovers novel biology.</title>
        <authorList>
            <person name="Wiegand S."/>
            <person name="Jogler M."/>
            <person name="Boedeker C."/>
            <person name="Pinto D."/>
            <person name="Vollmers J."/>
            <person name="Rivas-Marin E."/>
            <person name="Kohn T."/>
            <person name="Peeters S.H."/>
            <person name="Heuer A."/>
            <person name="Rast P."/>
            <person name="Oberbeckmann S."/>
            <person name="Bunk B."/>
            <person name="Jeske O."/>
            <person name="Meyerdierks A."/>
            <person name="Storesund J.E."/>
            <person name="Kallscheuer N."/>
            <person name="Luecker S."/>
            <person name="Lage O.M."/>
            <person name="Pohl T."/>
            <person name="Merkel B.J."/>
            <person name="Hornburger P."/>
            <person name="Mueller R.-W."/>
            <person name="Bruemmer F."/>
            <person name="Labrenz M."/>
            <person name="Spormann A.M."/>
            <person name="Op Den Camp H."/>
            <person name="Overmann J."/>
            <person name="Amann R."/>
            <person name="Jetten M.S.M."/>
            <person name="Mascher T."/>
            <person name="Medema M.H."/>
            <person name="Devos D.P."/>
            <person name="Kaster A.-K."/>
            <person name="Ovreas L."/>
            <person name="Rohde M."/>
            <person name="Galperin M.Y."/>
            <person name="Jogler C."/>
        </authorList>
    </citation>
    <scope>NUCLEOTIDE SEQUENCE [LARGE SCALE GENOMIC DNA]</scope>
    <source>
        <strain evidence="2 3">CA85</strain>
    </source>
</reference>
<name>A0A5C5WZF1_9BACT</name>
<feature type="region of interest" description="Disordered" evidence="1">
    <location>
        <begin position="227"/>
        <end position="251"/>
    </location>
</feature>
<organism evidence="2 3">
    <name type="scientific">Allorhodopirellula solitaria</name>
    <dbReference type="NCBI Taxonomy" id="2527987"/>
    <lineage>
        <taxon>Bacteria</taxon>
        <taxon>Pseudomonadati</taxon>
        <taxon>Planctomycetota</taxon>
        <taxon>Planctomycetia</taxon>
        <taxon>Pirellulales</taxon>
        <taxon>Pirellulaceae</taxon>
        <taxon>Allorhodopirellula</taxon>
    </lineage>
</organism>